<evidence type="ECO:0000256" key="6">
    <source>
        <dbReference type="SAM" id="Phobius"/>
    </source>
</evidence>
<dbReference type="PROSITE" id="PS50221">
    <property type="entry name" value="GAIN_B"/>
    <property type="match status" value="1"/>
</dbReference>
<dbReference type="SMART" id="SM00303">
    <property type="entry name" value="GPS"/>
    <property type="match status" value="1"/>
</dbReference>
<dbReference type="RefSeq" id="XP_039469322.1">
    <property type="nucleotide sequence ID" value="XM_039613388.1"/>
</dbReference>
<reference evidence="9" key="1">
    <citation type="submission" date="2020-03" db="EMBL/GenBank/DDBJ databases">
        <title>Evolution of repeat sequences and sex chromosomes of tilapia species revealed by chromosome-level genomes.</title>
        <authorList>
            <person name="Xu L."/>
            <person name="Tao W."/>
            <person name="Wang D."/>
            <person name="Zhou Q."/>
        </authorList>
    </citation>
    <scope>NUCLEOTIDE SEQUENCE [LARGE SCALE GENOMIC DNA]</scope>
    <source>
        <strain evidence="9">Israel</strain>
    </source>
</reference>
<dbReference type="GO" id="GO:0007189">
    <property type="term" value="P:adenylate cyclase-activating G protein-coupled receptor signaling pathway"/>
    <property type="evidence" value="ECO:0007669"/>
    <property type="project" value="TreeGrafter"/>
</dbReference>
<keyword evidence="4 6" id="KW-0472">Membrane</keyword>
<dbReference type="GeneID" id="120440612"/>
<comment type="subcellular location">
    <subcellularLocation>
        <location evidence="1">Membrane</location>
    </subcellularLocation>
</comment>
<accession>A0AAZ1XUK2</accession>
<evidence type="ECO:0000256" key="4">
    <source>
        <dbReference type="ARBA" id="ARBA00023136"/>
    </source>
</evidence>
<dbReference type="RefSeq" id="XP_039469326.1">
    <property type="nucleotide sequence ID" value="XM_039613392.1"/>
</dbReference>
<dbReference type="RefSeq" id="XP_039469329.1">
    <property type="nucleotide sequence ID" value="XM_039613395.1"/>
</dbReference>
<evidence type="ECO:0000256" key="1">
    <source>
        <dbReference type="ARBA" id="ARBA00004370"/>
    </source>
</evidence>
<organism evidence="8 9">
    <name type="scientific">Oreochromis aureus</name>
    <name type="common">Israeli tilapia</name>
    <name type="synonym">Chromis aureus</name>
    <dbReference type="NCBI Taxonomy" id="47969"/>
    <lineage>
        <taxon>Eukaryota</taxon>
        <taxon>Metazoa</taxon>
        <taxon>Chordata</taxon>
        <taxon>Craniata</taxon>
        <taxon>Vertebrata</taxon>
        <taxon>Euteleostomi</taxon>
        <taxon>Actinopterygii</taxon>
        <taxon>Neopterygii</taxon>
        <taxon>Teleostei</taxon>
        <taxon>Neoteleostei</taxon>
        <taxon>Acanthomorphata</taxon>
        <taxon>Ovalentaria</taxon>
        <taxon>Cichlomorphae</taxon>
        <taxon>Cichliformes</taxon>
        <taxon>Cichlidae</taxon>
        <taxon>African cichlids</taxon>
        <taxon>Pseudocrenilabrinae</taxon>
        <taxon>Oreochromini</taxon>
        <taxon>Oreochromis</taxon>
    </lineage>
</organism>
<dbReference type="KEGG" id="oau:120440612"/>
<evidence type="ECO:0000256" key="2">
    <source>
        <dbReference type="ARBA" id="ARBA00022692"/>
    </source>
</evidence>
<sequence>MIRCTWHCPSTAAEPEITPLPRKLNIFFNTVCCILTVSSDNQNDLDWNFCGTWRHGNNPLSLNLNISTGCKGISISANKSFLSINGQMTAQCRRSEVSNFKHLGYESGGDIKFCLNWEPLLDLLMLTVGEKNLILCSPASLQDSCCTDLSDGPNTEGADYGILNVTIHHDFITDKIRMAYNFIAHSTNYKELCEQAKRESALNKCAEPPYAYRSDVELKEDFKGHSVTSPAIAGRPVKFNTTVHLPAALKQAAKNVSKVAFTFFKNISVLQEAHRDAKPINDVVEITVENEIIRNLSEPIRIDFYHDAVSESNLRKCVSWDTRKDSLQVNWSKDGCETQQKGENHTVCLCNHLTYFTVLMDPKPVGQFPALTAISYLCCAVAMISGFALIIYLSRKLCFMLL</sequence>
<gene>
    <name evidence="8" type="primary">LOC120440612</name>
</gene>
<dbReference type="Gene3D" id="2.60.220.50">
    <property type="match status" value="1"/>
</dbReference>
<keyword evidence="9" id="KW-1185">Reference proteome</keyword>
<name>A0AAZ1XUK2_OREAU</name>
<evidence type="ECO:0000256" key="5">
    <source>
        <dbReference type="ARBA" id="ARBA00023157"/>
    </source>
</evidence>
<reference evidence="8" key="2">
    <citation type="submission" date="2025-08" db="UniProtKB">
        <authorList>
            <consortium name="Ensembl"/>
        </authorList>
    </citation>
    <scope>IDENTIFICATION</scope>
</reference>
<keyword evidence="5" id="KW-1015">Disulfide bond</keyword>
<evidence type="ECO:0000259" key="7">
    <source>
        <dbReference type="PROSITE" id="PS50221"/>
    </source>
</evidence>
<evidence type="ECO:0000313" key="9">
    <source>
        <dbReference type="Proteomes" id="UP000472276"/>
    </source>
</evidence>
<evidence type="ECO:0000256" key="3">
    <source>
        <dbReference type="ARBA" id="ARBA00022989"/>
    </source>
</evidence>
<protein>
    <recommendedName>
        <fullName evidence="7">GAIN-B domain-containing protein</fullName>
    </recommendedName>
</protein>
<reference evidence="8" key="3">
    <citation type="submission" date="2025-09" db="UniProtKB">
        <authorList>
            <consortium name="Ensembl"/>
        </authorList>
    </citation>
    <scope>IDENTIFICATION</scope>
</reference>
<dbReference type="Pfam" id="PF01825">
    <property type="entry name" value="GPS"/>
    <property type="match status" value="1"/>
</dbReference>
<feature type="domain" description="GAIN-B" evidence="7">
    <location>
        <begin position="214"/>
        <end position="366"/>
    </location>
</feature>
<evidence type="ECO:0000313" key="8">
    <source>
        <dbReference type="Ensembl" id="ENSOABP00000071253.1"/>
    </source>
</evidence>
<feature type="transmembrane region" description="Helical" evidence="6">
    <location>
        <begin position="373"/>
        <end position="393"/>
    </location>
</feature>
<dbReference type="Ensembl" id="ENSOABT00000062724.1">
    <property type="protein sequence ID" value="ENSOABP00000071253.1"/>
    <property type="gene ID" value="ENSOABG00000032453.1"/>
</dbReference>
<dbReference type="GO" id="GO:0004930">
    <property type="term" value="F:G protein-coupled receptor activity"/>
    <property type="evidence" value="ECO:0007669"/>
    <property type="project" value="TreeGrafter"/>
</dbReference>
<dbReference type="Proteomes" id="UP000472276">
    <property type="component" value="Unassembled WGS sequence"/>
</dbReference>
<dbReference type="InterPro" id="IPR000203">
    <property type="entry name" value="GPS"/>
</dbReference>
<dbReference type="AlphaFoldDB" id="A0AAZ1XUK2"/>
<dbReference type="InterPro" id="IPR057244">
    <property type="entry name" value="GAIN_B"/>
</dbReference>
<proteinExistence type="predicted"/>
<keyword evidence="3 6" id="KW-1133">Transmembrane helix</keyword>
<dbReference type="InterPro" id="IPR046338">
    <property type="entry name" value="GAIN_dom_sf"/>
</dbReference>
<dbReference type="PANTHER" id="PTHR12011">
    <property type="entry name" value="ADHESION G-PROTEIN COUPLED RECEPTOR"/>
    <property type="match status" value="1"/>
</dbReference>
<keyword evidence="2 6" id="KW-0812">Transmembrane</keyword>
<dbReference type="PANTHER" id="PTHR12011:SF435">
    <property type="entry name" value="ADHESION G PROTEIN-COUPLED RECEPTOR G1-RELATED"/>
    <property type="match status" value="1"/>
</dbReference>
<dbReference type="GO" id="GO:0005886">
    <property type="term" value="C:plasma membrane"/>
    <property type="evidence" value="ECO:0007669"/>
    <property type="project" value="TreeGrafter"/>
</dbReference>